<dbReference type="Proteomes" id="UP001348817">
    <property type="component" value="Chromosome"/>
</dbReference>
<protein>
    <submittedName>
        <fullName evidence="1">Uncharacterized protein</fullName>
    </submittedName>
</protein>
<organism evidence="1 2">
    <name type="scientific">Fulvitalea axinellae</name>
    <dbReference type="NCBI Taxonomy" id="1182444"/>
    <lineage>
        <taxon>Bacteria</taxon>
        <taxon>Pseudomonadati</taxon>
        <taxon>Bacteroidota</taxon>
        <taxon>Cytophagia</taxon>
        <taxon>Cytophagales</taxon>
        <taxon>Persicobacteraceae</taxon>
        <taxon>Fulvitalea</taxon>
    </lineage>
</organism>
<dbReference type="EMBL" id="AP025314">
    <property type="protein sequence ID" value="BDD09562.1"/>
    <property type="molecule type" value="Genomic_DNA"/>
</dbReference>
<evidence type="ECO:0000313" key="2">
    <source>
        <dbReference type="Proteomes" id="UP001348817"/>
    </source>
</evidence>
<reference evidence="1 2" key="1">
    <citation type="submission" date="2021-12" db="EMBL/GenBank/DDBJ databases">
        <title>Genome sequencing of bacteria with rrn-lacking chromosome and rrn-plasmid.</title>
        <authorList>
            <person name="Anda M."/>
            <person name="Iwasaki W."/>
        </authorList>
    </citation>
    <scope>NUCLEOTIDE SEQUENCE [LARGE SCALE GENOMIC DNA]</scope>
    <source>
        <strain evidence="1 2">DSM 100852</strain>
    </source>
</reference>
<accession>A0AAU9CVW5</accession>
<sequence>MKKEFYGWLILLIIGMSSCLDTSNDIDTWDGGVTYLFAAQDGSSLIPGWSDGAAYYKNEDGLEYDFGHERIDEVGGMQLLSNNTTADSIFHYAQRTLSRNDVSGPGLAPNTKYDFYVQISWIAMLPDAPDLGYDDVNDWKSAIKLAISDERVAVSENEAGVMIPNINPGSFVGAGDDNVVHGKMVIPGTDGQNNNPENKKYFSQTGATQIQSTTDALGAVNLMVGYLSNVKVKFGMHVTSIAINYKKAN</sequence>
<evidence type="ECO:0000313" key="1">
    <source>
        <dbReference type="EMBL" id="BDD09562.1"/>
    </source>
</evidence>
<keyword evidence="2" id="KW-1185">Reference proteome</keyword>
<proteinExistence type="predicted"/>
<dbReference type="RefSeq" id="WP_338391158.1">
    <property type="nucleotide sequence ID" value="NZ_AP025314.1"/>
</dbReference>
<dbReference type="KEGG" id="fax:FUAX_19940"/>
<dbReference type="PROSITE" id="PS51257">
    <property type="entry name" value="PROKAR_LIPOPROTEIN"/>
    <property type="match status" value="1"/>
</dbReference>
<gene>
    <name evidence="1" type="ORF">FUAX_19940</name>
</gene>
<dbReference type="AlphaFoldDB" id="A0AAU9CVW5"/>
<name>A0AAU9CVW5_9BACT</name>